<reference evidence="1 2" key="1">
    <citation type="submission" date="2020-09" db="EMBL/GenBank/DDBJ databases">
        <title>Complete genomes of bradyrhizobia occurring on native shrubby legumes in Australia.</title>
        <authorList>
            <person name="Lafay B."/>
        </authorList>
    </citation>
    <scope>NUCLEOTIDE SEQUENCE [LARGE SCALE GENOMIC DNA]</scope>
    <source>
        <strain evidence="1 2">BDV5040</strain>
    </source>
</reference>
<dbReference type="Proteomes" id="UP000594621">
    <property type="component" value="Chromosome"/>
</dbReference>
<organism evidence="1 2">
    <name type="scientific">Bradyrhizobium commune</name>
    <dbReference type="NCBI Taxonomy" id="83627"/>
    <lineage>
        <taxon>Bacteria</taxon>
        <taxon>Pseudomonadati</taxon>
        <taxon>Pseudomonadota</taxon>
        <taxon>Alphaproteobacteria</taxon>
        <taxon>Hyphomicrobiales</taxon>
        <taxon>Nitrobacteraceae</taxon>
        <taxon>Bradyrhizobium</taxon>
    </lineage>
</organism>
<gene>
    <name evidence="1" type="ORF">IC761_11100</name>
</gene>
<dbReference type="AlphaFoldDB" id="A0A7S9DA26"/>
<dbReference type="RefSeq" id="WP_195803275.1">
    <property type="nucleotide sequence ID" value="NZ_CP061379.1"/>
</dbReference>
<evidence type="ECO:0000313" key="1">
    <source>
        <dbReference type="EMBL" id="QPF93768.1"/>
    </source>
</evidence>
<accession>A0A7S9DA26</accession>
<evidence type="ECO:0000313" key="2">
    <source>
        <dbReference type="Proteomes" id="UP000594621"/>
    </source>
</evidence>
<dbReference type="KEGG" id="bcou:IC761_11100"/>
<name>A0A7S9DA26_9BRAD</name>
<sequence length="296" mass="31435">MAERTFYAGAIRNEKGRDIVAGFAPAKFLMRDGAYVVDPIPGGSQGFALYSDDRGNNRTEGRIANPNNYLMVPANYDEQKAKAFAAVITQKWNTVHPGGDDTGLTGPSEALMAMTQAFRRGGPQDLQRHPQWGVPNGLFVPAFTSSASNHLGYVMAQTPIPMVAAEVGGGTSNRLGAIQKLIGSIINENRRNTGGVKPPPPNTDTSGPYGLSQQNHANMVQGYEYGSRSNAPPSAFEDYGRDARPRGAAAVIGAGNGIAPFTGSLAGVNSDELTPPDWPPATTAPVRYLSSYRVRP</sequence>
<protein>
    <submittedName>
        <fullName evidence="1">Uncharacterized protein</fullName>
    </submittedName>
</protein>
<dbReference type="EMBL" id="CP061379">
    <property type="protein sequence ID" value="QPF93768.1"/>
    <property type="molecule type" value="Genomic_DNA"/>
</dbReference>
<keyword evidence="2" id="KW-1185">Reference proteome</keyword>
<proteinExistence type="predicted"/>